<feature type="compositionally biased region" description="Polar residues" evidence="1">
    <location>
        <begin position="58"/>
        <end position="83"/>
    </location>
</feature>
<gene>
    <name evidence="3" type="ORF">RDB_LOCUS28579</name>
</gene>
<dbReference type="AlphaFoldDB" id="A0A8H2WIF3"/>
<evidence type="ECO:0000256" key="2">
    <source>
        <dbReference type="SAM" id="Phobius"/>
    </source>
</evidence>
<dbReference type="InterPro" id="IPR010640">
    <property type="entry name" value="Low_temperature_requirement_A"/>
</dbReference>
<comment type="caution">
    <text evidence="3">The sequence shown here is derived from an EMBL/GenBank/DDBJ whole genome shotgun (WGS) entry which is preliminary data.</text>
</comment>
<accession>A0A8H2WIF3</accession>
<feature type="transmembrane region" description="Helical" evidence="2">
    <location>
        <begin position="133"/>
        <end position="154"/>
    </location>
</feature>
<proteinExistence type="predicted"/>
<sequence length="681" mass="77158">MLRQKSDLFQHVRTPPNPDRNPALWEHRLRQRRPLSLNPFLKENPSSRDYESAAALDTTPTVQNSSSIPQDPQKVPSTNASSTEELFKDQTNHDIQWGEQIPSWLNLFYDLAWTATFSSLTSNNQFREPWDSISYVVFFVVAWWMWASQVLYNVDFYSNDWFHLLFIFLQLLVFGALAATTRGFDISNYILHSPGSSDIHVYDIMTIEPERYKAERLAKVSIRVITFMVRLTWLLKVLIYAKLTSKQGRFPRRLLIVPVGLIISTGLMFGSFSITLSKAGTEPYGAKIKYALWGVAILAEMVAHVIRAQLEINQGIRLRSHGSIASRLCDITTIIIGEGINAISGTFYAILQAPGFSAPTGAGVVCCAFTVFFLVYLYFEGVAPLGSIRRRAAWVMMHLPWLLSVILLLEGIKNQLLLSSFFSTTIHLMNKITETLTSDIGDSIDQINQVMRPLLLQAGLSWEDEFAGLQALYNATAVDGATVEAIEAAETDAYGVWVLRVLLSTTLTTYLTFMENGTISDQTYQVINKYRHDYNFTLQDFRVLQTNSTFPQYGQILEDLISSSLVNARYIMAMCGITFITLASLNLIQSWPRDRFQWASIFSRYAMGIAMSLLLMLNIGEIQHWMVWTDEEFAKRAAVFNWVDTAWVLPTITIAYGIQFIVDTVLVYASVWYSTKAVTPV</sequence>
<feature type="transmembrane region" description="Helical" evidence="2">
    <location>
        <begin position="220"/>
        <end position="241"/>
    </location>
</feature>
<feature type="transmembrane region" description="Helical" evidence="2">
    <location>
        <begin position="391"/>
        <end position="409"/>
    </location>
</feature>
<feature type="transmembrane region" description="Helical" evidence="2">
    <location>
        <begin position="570"/>
        <end position="588"/>
    </location>
</feature>
<feature type="transmembrane region" description="Helical" evidence="2">
    <location>
        <begin position="609"/>
        <end position="627"/>
    </location>
</feature>
<dbReference type="PANTHER" id="PTHR42101:SF1">
    <property type="entry name" value="LOW TEMPERATURE REQUIREMENT A"/>
    <property type="match status" value="1"/>
</dbReference>
<feature type="region of interest" description="Disordered" evidence="1">
    <location>
        <begin position="1"/>
        <end position="24"/>
    </location>
</feature>
<feature type="region of interest" description="Disordered" evidence="1">
    <location>
        <begin position="36"/>
        <end position="83"/>
    </location>
</feature>
<feature type="transmembrane region" description="Helical" evidence="2">
    <location>
        <begin position="253"/>
        <end position="276"/>
    </location>
</feature>
<name>A0A8H2WIF3_9AGAM</name>
<protein>
    <submittedName>
        <fullName evidence="3">Uncharacterized protein</fullName>
    </submittedName>
</protein>
<feature type="transmembrane region" description="Helical" evidence="2">
    <location>
        <begin position="328"/>
        <end position="350"/>
    </location>
</feature>
<dbReference type="EMBL" id="CAJMWS010000167">
    <property type="protein sequence ID" value="CAE6374929.1"/>
    <property type="molecule type" value="Genomic_DNA"/>
</dbReference>
<dbReference type="Pfam" id="PF06772">
    <property type="entry name" value="LtrA"/>
    <property type="match status" value="1"/>
</dbReference>
<reference evidence="3" key="1">
    <citation type="submission" date="2021-01" db="EMBL/GenBank/DDBJ databases">
        <authorList>
            <person name="Kaushik A."/>
        </authorList>
    </citation>
    <scope>NUCLEOTIDE SEQUENCE</scope>
    <source>
        <strain evidence="3">AG1-1C</strain>
    </source>
</reference>
<keyword evidence="2" id="KW-1133">Transmembrane helix</keyword>
<evidence type="ECO:0000313" key="3">
    <source>
        <dbReference type="EMBL" id="CAE6374929.1"/>
    </source>
</evidence>
<feature type="transmembrane region" description="Helical" evidence="2">
    <location>
        <begin position="647"/>
        <end position="669"/>
    </location>
</feature>
<feature type="compositionally biased region" description="Basic and acidic residues" evidence="1">
    <location>
        <begin position="1"/>
        <end position="10"/>
    </location>
</feature>
<feature type="transmembrane region" description="Helical" evidence="2">
    <location>
        <begin position="161"/>
        <end position="179"/>
    </location>
</feature>
<feature type="transmembrane region" description="Helical" evidence="2">
    <location>
        <begin position="356"/>
        <end position="379"/>
    </location>
</feature>
<organism evidence="3 4">
    <name type="scientific">Rhizoctonia solani</name>
    <dbReference type="NCBI Taxonomy" id="456999"/>
    <lineage>
        <taxon>Eukaryota</taxon>
        <taxon>Fungi</taxon>
        <taxon>Dikarya</taxon>
        <taxon>Basidiomycota</taxon>
        <taxon>Agaricomycotina</taxon>
        <taxon>Agaricomycetes</taxon>
        <taxon>Cantharellales</taxon>
        <taxon>Ceratobasidiaceae</taxon>
        <taxon>Rhizoctonia</taxon>
    </lineage>
</organism>
<evidence type="ECO:0000256" key="1">
    <source>
        <dbReference type="SAM" id="MobiDB-lite"/>
    </source>
</evidence>
<dbReference type="PANTHER" id="PTHR42101">
    <property type="entry name" value="CHROMOSOME 16, WHOLE GENOME SHOTGUN SEQUENCE"/>
    <property type="match status" value="1"/>
</dbReference>
<dbReference type="Proteomes" id="UP000663846">
    <property type="component" value="Unassembled WGS sequence"/>
</dbReference>
<keyword evidence="2" id="KW-0472">Membrane</keyword>
<evidence type="ECO:0000313" key="4">
    <source>
        <dbReference type="Proteomes" id="UP000663846"/>
    </source>
</evidence>
<feature type="transmembrane region" description="Helical" evidence="2">
    <location>
        <begin position="288"/>
        <end position="307"/>
    </location>
</feature>
<keyword evidence="2" id="KW-0812">Transmembrane</keyword>